<keyword evidence="2" id="KW-1185">Reference proteome</keyword>
<organism evidence="1 2">
    <name type="scientific">Carnegiea gigantea</name>
    <dbReference type="NCBI Taxonomy" id="171969"/>
    <lineage>
        <taxon>Eukaryota</taxon>
        <taxon>Viridiplantae</taxon>
        <taxon>Streptophyta</taxon>
        <taxon>Embryophyta</taxon>
        <taxon>Tracheophyta</taxon>
        <taxon>Spermatophyta</taxon>
        <taxon>Magnoliopsida</taxon>
        <taxon>eudicotyledons</taxon>
        <taxon>Gunneridae</taxon>
        <taxon>Pentapetalae</taxon>
        <taxon>Caryophyllales</taxon>
        <taxon>Cactineae</taxon>
        <taxon>Cactaceae</taxon>
        <taxon>Cactoideae</taxon>
        <taxon>Echinocereeae</taxon>
        <taxon>Carnegiea</taxon>
    </lineage>
</organism>
<accession>A0A9Q1GL74</accession>
<gene>
    <name evidence="1" type="ORF">Cgig2_023377</name>
</gene>
<name>A0A9Q1GL74_9CARY</name>
<dbReference type="EMBL" id="JAKOGI010002156">
    <property type="protein sequence ID" value="KAJ8422756.1"/>
    <property type="molecule type" value="Genomic_DNA"/>
</dbReference>
<evidence type="ECO:0000313" key="1">
    <source>
        <dbReference type="EMBL" id="KAJ8422756.1"/>
    </source>
</evidence>
<reference evidence="1" key="1">
    <citation type="submission" date="2022-04" db="EMBL/GenBank/DDBJ databases">
        <title>Carnegiea gigantea Genome sequencing and assembly v2.</title>
        <authorList>
            <person name="Copetti D."/>
            <person name="Sanderson M.J."/>
            <person name="Burquez A."/>
            <person name="Wojciechowski M.F."/>
        </authorList>
    </citation>
    <scope>NUCLEOTIDE SEQUENCE</scope>
    <source>
        <strain evidence="1">SGP5-SGP5p</strain>
        <tissue evidence="1">Aerial part</tissue>
    </source>
</reference>
<sequence>MGSRRAYCSAPRPIEAAAPTSTFPRKNRLSLRHDYVFSLSPPHRTSPPPPTVLIDADTDVSRSLLDFLRRCRLLSLSYPSSLSCGDVRSYSLPSSLFPVLPSLLLSLGVVISPANPLTNQGGGELTHRNLIVVIAAFHHVCVQWGKHCGDGDGQFRENAGEYRRVIRVDFMPVAPPWWWHG</sequence>
<evidence type="ECO:0000313" key="2">
    <source>
        <dbReference type="Proteomes" id="UP001153076"/>
    </source>
</evidence>
<dbReference type="AlphaFoldDB" id="A0A9Q1GL74"/>
<proteinExistence type="predicted"/>
<protein>
    <submittedName>
        <fullName evidence="1">Uncharacterized protein</fullName>
    </submittedName>
</protein>
<dbReference type="Proteomes" id="UP001153076">
    <property type="component" value="Unassembled WGS sequence"/>
</dbReference>
<comment type="caution">
    <text evidence="1">The sequence shown here is derived from an EMBL/GenBank/DDBJ whole genome shotgun (WGS) entry which is preliminary data.</text>
</comment>